<reference evidence="3" key="1">
    <citation type="submission" date="2018-09" db="EMBL/GenBank/DDBJ databases">
        <authorList>
            <person name="Rimple P.A."/>
            <person name="Stoner T.H."/>
            <person name="Garlena R.A."/>
            <person name="Russell D.A."/>
            <person name="Pope W.H."/>
            <person name="Jacobs-Sera D."/>
            <person name="Hatfull G.F."/>
        </authorList>
    </citation>
    <scope>NUCLEOTIDE SEQUENCE [LARGE SCALE GENOMIC DNA]</scope>
</reference>
<protein>
    <submittedName>
        <fullName evidence="2">Uncharacterized protein</fullName>
    </submittedName>
</protein>
<keyword evidence="3" id="KW-1185">Reference proteome</keyword>
<evidence type="ECO:0000313" key="3">
    <source>
        <dbReference type="Proteomes" id="UP000266996"/>
    </source>
</evidence>
<dbReference type="Proteomes" id="UP000266996">
    <property type="component" value="Segment"/>
</dbReference>
<feature type="region of interest" description="Disordered" evidence="1">
    <location>
        <begin position="37"/>
        <end position="65"/>
    </location>
</feature>
<name>A0A3G2KFL6_9CAUD</name>
<accession>A0A3G2KFL6</accession>
<evidence type="ECO:0000313" key="2">
    <source>
        <dbReference type="EMBL" id="AYN57731.1"/>
    </source>
</evidence>
<organism evidence="2 3">
    <name type="scientific">Arthrobacter phage DrManhattan</name>
    <dbReference type="NCBI Taxonomy" id="2419955"/>
    <lineage>
        <taxon>Viruses</taxon>
        <taxon>Duplodnaviria</taxon>
        <taxon>Heunggongvirae</taxon>
        <taxon>Uroviricota</taxon>
        <taxon>Caudoviricetes</taxon>
        <taxon>Casidaviridae</taxon>
        <taxon>Manhattanvirus</taxon>
        <taxon>Manhattanvirus drmanhattan</taxon>
    </lineage>
</organism>
<dbReference type="GeneID" id="55006578"/>
<evidence type="ECO:0000256" key="1">
    <source>
        <dbReference type="SAM" id="MobiDB-lite"/>
    </source>
</evidence>
<proteinExistence type="predicted"/>
<dbReference type="EMBL" id="MH834610">
    <property type="protein sequence ID" value="AYN57731.1"/>
    <property type="molecule type" value="Genomic_DNA"/>
</dbReference>
<gene>
    <name evidence="2" type="primary">11</name>
    <name evidence="2" type="ORF">PBI_DRMANHATTAN_11</name>
</gene>
<dbReference type="KEGG" id="vg:55006578"/>
<sequence length="102" mass="10379">MARSKIRLDSAGIAAVLRSSEVTAEVEALGSKVRAAVGSPTASGKPIPVERRSRTASGGRLSSRPAVNITLAHPAGLAVEAKRGPLAKAASSVGLQVKRKGR</sequence>
<dbReference type="RefSeq" id="YP_009815354.1">
    <property type="nucleotide sequence ID" value="NC_048093.1"/>
</dbReference>